<accession>A0A0F3GQN8</accession>
<gene>
    <name evidence="3" type="ORF">MBAV_004823</name>
</gene>
<dbReference type="Proteomes" id="UP000033423">
    <property type="component" value="Unassembled WGS sequence"/>
</dbReference>
<keyword evidence="1" id="KW-0597">Phosphoprotein</keyword>
<dbReference type="InterPro" id="IPR036457">
    <property type="entry name" value="PPM-type-like_dom_sf"/>
</dbReference>
<dbReference type="PROSITE" id="PS50110">
    <property type="entry name" value="RESPONSE_REGULATORY"/>
    <property type="match status" value="1"/>
</dbReference>
<dbReference type="InterPro" id="IPR011006">
    <property type="entry name" value="CheY-like_superfamily"/>
</dbReference>
<dbReference type="PANTHER" id="PTHR43228">
    <property type="entry name" value="TWO-COMPONENT RESPONSE REGULATOR"/>
    <property type="match status" value="1"/>
</dbReference>
<evidence type="ECO:0000259" key="2">
    <source>
        <dbReference type="PROSITE" id="PS50110"/>
    </source>
</evidence>
<dbReference type="Pfam" id="PF07228">
    <property type="entry name" value="SpoIIE"/>
    <property type="match status" value="1"/>
</dbReference>
<dbReference type="InterPro" id="IPR001932">
    <property type="entry name" value="PPM-type_phosphatase-like_dom"/>
</dbReference>
<dbReference type="InterPro" id="IPR052048">
    <property type="entry name" value="ST_Response_Regulator"/>
</dbReference>
<keyword evidence="4" id="KW-1185">Reference proteome</keyword>
<dbReference type="SUPFAM" id="SSF52172">
    <property type="entry name" value="CheY-like"/>
    <property type="match status" value="1"/>
</dbReference>
<feature type="domain" description="Response regulatory" evidence="2">
    <location>
        <begin position="12"/>
        <end position="126"/>
    </location>
</feature>
<name>A0A0F3GQN8_9BACT</name>
<dbReference type="Gene3D" id="3.60.40.10">
    <property type="entry name" value="PPM-type phosphatase domain"/>
    <property type="match status" value="1"/>
</dbReference>
<evidence type="ECO:0000313" key="4">
    <source>
        <dbReference type="Proteomes" id="UP000033423"/>
    </source>
</evidence>
<dbReference type="Pfam" id="PF00072">
    <property type="entry name" value="Response_reg"/>
    <property type="match status" value="1"/>
</dbReference>
<dbReference type="Gene3D" id="3.40.50.2300">
    <property type="match status" value="1"/>
</dbReference>
<dbReference type="EMBL" id="LACI01002097">
    <property type="protein sequence ID" value="KJU82983.1"/>
    <property type="molecule type" value="Genomic_DNA"/>
</dbReference>
<organism evidence="3 4">
    <name type="scientific">Candidatus Magnetobacterium bavaricum</name>
    <dbReference type="NCBI Taxonomy" id="29290"/>
    <lineage>
        <taxon>Bacteria</taxon>
        <taxon>Pseudomonadati</taxon>
        <taxon>Nitrospirota</taxon>
        <taxon>Thermodesulfovibrionia</taxon>
        <taxon>Thermodesulfovibrionales</taxon>
        <taxon>Candidatus Magnetobacteriaceae</taxon>
        <taxon>Candidatus Magnetobacterium</taxon>
    </lineage>
</organism>
<feature type="modified residue" description="4-aspartylphosphate" evidence="1">
    <location>
        <position position="61"/>
    </location>
</feature>
<sequence>MQYNDLIKITRELTVLYVEDDRPVQMVSRLERIFKTVILAEDGNEGYEKYRQNTVDLVLTDYLMPDVNGLQLIKSIRAQDRKTPIILITGFIDSEFLIDAINQGVTQFVTKPIIVSNLLNAIEIAVSQVIMENLAQKTQQQELELLRYREKYHFSQQEMAFLKALRIIKNDFSFKRIDTVNDDDNACSLWCIDIHYMPLDILSGDSYSVRELNTGEVIVFIIDAMGKGLSASVTSILTTSFVNHLIDGAIEKGCFDFSEFLRLYTDFIVKELLSEEIVCASFIHIDFNRHKMYTSMYSMPPVLIMKQDGQLLQIKSNNIPIMKYQISRVIDTHDMTDFTKILICSDGLSESWCDDGQHLYQEYLLRDFVASNFKDDIHKHFNEHVKTPGDDVTFIFFNKLNYKDCRSDTIVVNSTLDDIQDVTGKLERYLQQLHVNDRCNALFMSAFSEIIMNAYEHGSLALDMELKQELTSKGTYESYMLEKQKITDKKIMVELNIIHGCSALHTQTPDSGDFIMATITDEGKGFDVSSLSTLNVDNHFLCGRGIKVAKNTSDVLLYNRTGNQAVLIKTLIKD</sequence>
<proteinExistence type="predicted"/>
<dbReference type="GO" id="GO:0000160">
    <property type="term" value="P:phosphorelay signal transduction system"/>
    <property type="evidence" value="ECO:0007669"/>
    <property type="project" value="InterPro"/>
</dbReference>
<dbReference type="SMART" id="SM00448">
    <property type="entry name" value="REC"/>
    <property type="match status" value="1"/>
</dbReference>
<dbReference type="SMART" id="SM00331">
    <property type="entry name" value="PP2C_SIG"/>
    <property type="match status" value="1"/>
</dbReference>
<protein>
    <submittedName>
        <fullName evidence="3">Response regulator receiver protein</fullName>
    </submittedName>
</protein>
<dbReference type="AlphaFoldDB" id="A0A0F3GQN8"/>
<dbReference type="InterPro" id="IPR001789">
    <property type="entry name" value="Sig_transdc_resp-reg_receiver"/>
</dbReference>
<comment type="caution">
    <text evidence="3">The sequence shown here is derived from an EMBL/GenBank/DDBJ whole genome shotgun (WGS) entry which is preliminary data.</text>
</comment>
<evidence type="ECO:0000256" key="1">
    <source>
        <dbReference type="PROSITE-ProRule" id="PRU00169"/>
    </source>
</evidence>
<reference evidence="3 4" key="1">
    <citation type="submission" date="2015-02" db="EMBL/GenBank/DDBJ databases">
        <title>Single-cell genomics of uncultivated deep-branching MTB reveals a conserved set of magnetosome genes.</title>
        <authorList>
            <person name="Kolinko S."/>
            <person name="Richter M."/>
            <person name="Glockner F.O."/>
            <person name="Brachmann A."/>
            <person name="Schuler D."/>
        </authorList>
    </citation>
    <scope>NUCLEOTIDE SEQUENCE [LARGE SCALE GENOMIC DNA]</scope>
    <source>
        <strain evidence="3">TM-1</strain>
    </source>
</reference>
<dbReference type="CDD" id="cd00156">
    <property type="entry name" value="REC"/>
    <property type="match status" value="1"/>
</dbReference>
<dbReference type="PANTHER" id="PTHR43228:SF1">
    <property type="entry name" value="TWO-COMPONENT RESPONSE REGULATOR ARR22"/>
    <property type="match status" value="1"/>
</dbReference>
<evidence type="ECO:0000313" key="3">
    <source>
        <dbReference type="EMBL" id="KJU82983.1"/>
    </source>
</evidence>